<dbReference type="AlphaFoldDB" id="A0A173YH38"/>
<dbReference type="eggNOG" id="ENOG5032T18">
    <property type="taxonomic scope" value="Bacteria"/>
</dbReference>
<feature type="signal peptide" evidence="2">
    <location>
        <begin position="1"/>
        <end position="26"/>
    </location>
</feature>
<reference evidence="3 4" key="1">
    <citation type="submission" date="2015-09" db="EMBL/GenBank/DDBJ databases">
        <authorList>
            <consortium name="Pathogen Informatics"/>
        </authorList>
    </citation>
    <scope>NUCLEOTIDE SEQUENCE [LARGE SCALE GENOMIC DNA]</scope>
    <source>
        <strain evidence="3 4">2789STDY5608828</strain>
    </source>
</reference>
<proteinExistence type="predicted"/>
<evidence type="ECO:0000256" key="1">
    <source>
        <dbReference type="SAM" id="MobiDB-lite"/>
    </source>
</evidence>
<dbReference type="EMBL" id="CYYU01000004">
    <property type="protein sequence ID" value="CUN62436.1"/>
    <property type="molecule type" value="Genomic_DNA"/>
</dbReference>
<gene>
    <name evidence="3" type="ORF">ERS852385_00938</name>
</gene>
<protein>
    <submittedName>
        <fullName evidence="3">Uncharacterized protein</fullName>
    </submittedName>
</protein>
<evidence type="ECO:0000313" key="3">
    <source>
        <dbReference type="EMBL" id="CUN62436.1"/>
    </source>
</evidence>
<name>A0A173YH38_9FIRM</name>
<accession>A0A173YH38</accession>
<feature type="chain" id="PRO_5008016168" evidence="2">
    <location>
        <begin position="27"/>
        <end position="219"/>
    </location>
</feature>
<feature type="region of interest" description="Disordered" evidence="1">
    <location>
        <begin position="200"/>
        <end position="219"/>
    </location>
</feature>
<keyword evidence="2" id="KW-0732">Signal</keyword>
<dbReference type="STRING" id="187979.ERS852385_00938"/>
<evidence type="ECO:0000256" key="2">
    <source>
        <dbReference type="SAM" id="SignalP"/>
    </source>
</evidence>
<sequence>MNKFKNTCLGLMAAAAFFTAVPACEAASIDVPENVFQWVQSTARQNYYFNKEQMCYAVNPNGEIDIGTLIVPTLRTFDDVQKQDVIDKRRWKMLSVKGYDDLVGCADYLAIDLRDRTIKVTKHDDLDSTWSALDSTVDAATIDMKKLSGKDVDSKFCNAVLQYAAKHQDELIARTKGKLSAADAKILKTKKDPLFQLAAAPQSADADSTAGTAKHRARK</sequence>
<evidence type="ECO:0000313" key="4">
    <source>
        <dbReference type="Proteomes" id="UP000095546"/>
    </source>
</evidence>
<dbReference type="OrthoDB" id="1669083at2"/>
<dbReference type="Proteomes" id="UP000095546">
    <property type="component" value="Unassembled WGS sequence"/>
</dbReference>
<organism evidence="3 4">
    <name type="scientific">Mitsuokella jalaludinii</name>
    <dbReference type="NCBI Taxonomy" id="187979"/>
    <lineage>
        <taxon>Bacteria</taxon>
        <taxon>Bacillati</taxon>
        <taxon>Bacillota</taxon>
        <taxon>Negativicutes</taxon>
        <taxon>Selenomonadales</taxon>
        <taxon>Selenomonadaceae</taxon>
        <taxon>Mitsuokella</taxon>
    </lineage>
</organism>
<keyword evidence="4" id="KW-1185">Reference proteome</keyword>
<dbReference type="RefSeq" id="WP_055161004.1">
    <property type="nucleotide sequence ID" value="NZ_CABIWZ010000004.1"/>
</dbReference>